<feature type="domain" description="Lipoyl-binding" evidence="4">
    <location>
        <begin position="2"/>
        <end position="77"/>
    </location>
</feature>
<reference evidence="6" key="1">
    <citation type="submission" date="2016-10" db="EMBL/GenBank/DDBJ databases">
        <authorList>
            <person name="Varghese N."/>
            <person name="Submissions S."/>
        </authorList>
    </citation>
    <scope>NUCLEOTIDE SEQUENCE [LARGE SCALE GENOMIC DNA]</scope>
    <source>
        <strain evidence="6">DSM 21424</strain>
    </source>
</reference>
<evidence type="ECO:0000313" key="6">
    <source>
        <dbReference type="Proteomes" id="UP000198922"/>
    </source>
</evidence>
<dbReference type="GO" id="GO:0006086">
    <property type="term" value="P:pyruvate decarboxylation to acetyl-CoA"/>
    <property type="evidence" value="ECO:0007669"/>
    <property type="project" value="InterPro"/>
</dbReference>
<dbReference type="InterPro" id="IPR036625">
    <property type="entry name" value="E3-bd_dom_sf"/>
</dbReference>
<feature type="region of interest" description="Disordered" evidence="3">
    <location>
        <begin position="185"/>
        <end position="238"/>
    </location>
</feature>
<dbReference type="CDD" id="cd06849">
    <property type="entry name" value="lipoyl_domain"/>
    <property type="match status" value="2"/>
</dbReference>
<evidence type="ECO:0000256" key="3">
    <source>
        <dbReference type="SAM" id="MobiDB-lite"/>
    </source>
</evidence>
<dbReference type="Gene3D" id="2.40.50.100">
    <property type="match status" value="2"/>
</dbReference>
<dbReference type="PANTHER" id="PTHR23151:SF90">
    <property type="entry name" value="DIHYDROLIPOYLLYSINE-RESIDUE ACETYLTRANSFERASE COMPONENT OF PYRUVATE DEHYDROGENASE COMPLEX, MITOCHONDRIAL-RELATED"/>
    <property type="match status" value="1"/>
</dbReference>
<sequence>MPREVIMPALGMAQDSGVIVTWLKSPGDTVAEGDALFEVETDKATMEVEAQAAGFLTRVTAAAGDDVPVGKVIALISDTADAPAPADGEADAAPAEEAAPAELPQGHDVIMPALGMAQDTGLLVGWLKPPGDVVAADDVLFEVETDKSTMEVPAGHDGYVAALLAEAGEEVPVGQAVAIISPEKPDAPVRRRADAKADAKANAKADAKPVAPETEPARPASAAQPRARPAPAPQPARAAGRILASPKARRLALEQGLDLERLVSAGHPQPFHVRDLEALRVMGREQPSPTVSPVARPLRLTAETGGDGLAAFMEWAAAAGDLDEHALLAGFAAASLRSDDAEIVVAVDAFGASRHYRDPDRPRLGASAAEAADGVPHLRLRDLRRARVTSVSMGAEDAPVVTITGTGPGLRLTLECAADQLSADRALALLTDLAGRIEEPLRHLL</sequence>
<dbReference type="InterPro" id="IPR045257">
    <property type="entry name" value="E2/Pdx1"/>
</dbReference>
<protein>
    <submittedName>
        <fullName evidence="5">Pyruvate dehydrogenase E2 component (Dihydrolipoamide acetyltransferase)</fullName>
    </submittedName>
</protein>
<dbReference type="Proteomes" id="UP000198922">
    <property type="component" value="Unassembled WGS sequence"/>
</dbReference>
<dbReference type="STRING" id="521013.SAMN04488567_1223"/>
<keyword evidence="5" id="KW-0670">Pyruvate</keyword>
<dbReference type="Gene3D" id="4.10.320.10">
    <property type="entry name" value="E3-binding domain"/>
    <property type="match status" value="1"/>
</dbReference>
<dbReference type="InterPro" id="IPR000089">
    <property type="entry name" value="Biotin_lipoyl"/>
</dbReference>
<organism evidence="5 6">
    <name type="scientific">Limimaricola pyoseonensis</name>
    <dbReference type="NCBI Taxonomy" id="521013"/>
    <lineage>
        <taxon>Bacteria</taxon>
        <taxon>Pseudomonadati</taxon>
        <taxon>Pseudomonadota</taxon>
        <taxon>Alphaproteobacteria</taxon>
        <taxon>Rhodobacterales</taxon>
        <taxon>Paracoccaceae</taxon>
        <taxon>Limimaricola</taxon>
    </lineage>
</organism>
<feature type="compositionally biased region" description="Low complexity" evidence="3">
    <location>
        <begin position="208"/>
        <end position="227"/>
    </location>
</feature>
<keyword evidence="5" id="KW-0808">Transferase</keyword>
<dbReference type="GO" id="GO:0016746">
    <property type="term" value="F:acyltransferase activity"/>
    <property type="evidence" value="ECO:0007669"/>
    <property type="project" value="InterPro"/>
</dbReference>
<dbReference type="OrthoDB" id="9804723at2"/>
<feature type="compositionally biased region" description="Basic and acidic residues" evidence="3">
    <location>
        <begin position="185"/>
        <end position="207"/>
    </location>
</feature>
<gene>
    <name evidence="5" type="ORF">SAMN04488567_1223</name>
</gene>
<dbReference type="InterPro" id="IPR011053">
    <property type="entry name" value="Single_hybrid_motif"/>
</dbReference>
<keyword evidence="6" id="KW-1185">Reference proteome</keyword>
<evidence type="ECO:0000259" key="4">
    <source>
        <dbReference type="PROSITE" id="PS50968"/>
    </source>
</evidence>
<dbReference type="InterPro" id="IPR003016">
    <property type="entry name" value="2-oxoA_DH_lipoyl-BS"/>
</dbReference>
<keyword evidence="2" id="KW-0450">Lipoyl</keyword>
<dbReference type="PANTHER" id="PTHR23151">
    <property type="entry name" value="DIHYDROLIPOAMIDE ACETYL/SUCCINYL-TRANSFERASE-RELATED"/>
    <property type="match status" value="1"/>
</dbReference>
<dbReference type="PROSITE" id="PS00189">
    <property type="entry name" value="LIPOYL"/>
    <property type="match status" value="2"/>
</dbReference>
<name>A0A1G7B2F5_9RHOB</name>
<proteinExistence type="predicted"/>
<comment type="cofactor">
    <cofactor evidence="1">
        <name>(R)-lipoate</name>
        <dbReference type="ChEBI" id="CHEBI:83088"/>
    </cofactor>
</comment>
<evidence type="ECO:0000256" key="1">
    <source>
        <dbReference type="ARBA" id="ARBA00001938"/>
    </source>
</evidence>
<dbReference type="GO" id="GO:0045254">
    <property type="term" value="C:pyruvate dehydrogenase complex"/>
    <property type="evidence" value="ECO:0007669"/>
    <property type="project" value="InterPro"/>
</dbReference>
<dbReference type="Pfam" id="PF00364">
    <property type="entry name" value="Biotin_lipoyl"/>
    <property type="match status" value="2"/>
</dbReference>
<dbReference type="SUPFAM" id="SSF51230">
    <property type="entry name" value="Single hybrid motif"/>
    <property type="match status" value="2"/>
</dbReference>
<dbReference type="PROSITE" id="PS50968">
    <property type="entry name" value="BIOTINYL_LIPOYL"/>
    <property type="match status" value="2"/>
</dbReference>
<dbReference type="AlphaFoldDB" id="A0A1G7B2F5"/>
<feature type="domain" description="Lipoyl-binding" evidence="4">
    <location>
        <begin position="106"/>
        <end position="181"/>
    </location>
</feature>
<evidence type="ECO:0000313" key="5">
    <source>
        <dbReference type="EMBL" id="SDE21279.1"/>
    </source>
</evidence>
<dbReference type="RefSeq" id="WP_090110147.1">
    <property type="nucleotide sequence ID" value="NZ_FNAT01000001.1"/>
</dbReference>
<evidence type="ECO:0000256" key="2">
    <source>
        <dbReference type="ARBA" id="ARBA00022823"/>
    </source>
</evidence>
<dbReference type="EMBL" id="FNAT01000001">
    <property type="protein sequence ID" value="SDE21279.1"/>
    <property type="molecule type" value="Genomic_DNA"/>
</dbReference>
<accession>A0A1G7B2F5</accession>